<feature type="compositionally biased region" description="Low complexity" evidence="1">
    <location>
        <begin position="417"/>
        <end position="438"/>
    </location>
</feature>
<gene>
    <name evidence="2" type="ORF">VKT23_000881</name>
</gene>
<feature type="compositionally biased region" description="Polar residues" evidence="1">
    <location>
        <begin position="66"/>
        <end position="86"/>
    </location>
</feature>
<protein>
    <submittedName>
        <fullName evidence="2">Uncharacterized protein</fullName>
    </submittedName>
</protein>
<organism evidence="2 3">
    <name type="scientific">Marasmiellus scandens</name>
    <dbReference type="NCBI Taxonomy" id="2682957"/>
    <lineage>
        <taxon>Eukaryota</taxon>
        <taxon>Fungi</taxon>
        <taxon>Dikarya</taxon>
        <taxon>Basidiomycota</taxon>
        <taxon>Agaricomycotina</taxon>
        <taxon>Agaricomycetes</taxon>
        <taxon>Agaricomycetidae</taxon>
        <taxon>Agaricales</taxon>
        <taxon>Marasmiineae</taxon>
        <taxon>Omphalotaceae</taxon>
        <taxon>Marasmiellus</taxon>
    </lineage>
</organism>
<proteinExistence type="predicted"/>
<sequence length="675" mass="73425">MSDSEDDAPSKPFGGHGGSTKPHKPRSFSPASDDGDPVATRTVDDSDSPPPQERPLIRQGLAFSAGQFTSSNEINTYQPKVSSSSGQKRKTFLPGQAVQAVPKQKKNKTKKEKTKANSDYVASTGRFRLKDYNPTAAQPIPNEPTVPAPVPTLSTFQTSLSDPTAASSPASTLQTSPSDNGNRQQSTPSDISEGTGATDVANPKLALSGILVRPTDRSSAPAAGPSKHKDTFNYHSSSSHMASTVPRIRTPMIAPVASVAPSTLGSNPYMNIVGPSKSYYRRDYDKQESLTITEPISSVMSPSRQQTQSAPLPHHPSGNNNSSQKDGSDAAMYSQSPASPPSTYSTRLSSPHIAESTSPMSAQFPAMQASHTPSHTSPDQPEMNTHFQHQPFSSPPLQARPQFRSPSSDHRPQFRPSQFDEQSSQSSQSHSPPVDVQSTRSTPMEIDPRFAHEERLRPQTAASPAHMHYQSPPQHSDHQSQTFPVEVLGSEVKVGTRSAKRPSFRSSRMVTLLITDFRNRAEDHQLAEIVVPLRPADPESSEAGFWANAEDVVEKLQSSPSRIEAPGRAYTMRGKWKQFFLRVVDGKNEVSASANLLITPERTLDVGVVDIAPSELASVRGGNERMMSMSDRDVSSRHSNANIRQDEGQYAETSRKRQRSPSEGGRERRPFSMTS</sequence>
<dbReference type="EMBL" id="JBANRG010000001">
    <property type="protein sequence ID" value="KAK7472773.1"/>
    <property type="molecule type" value="Genomic_DNA"/>
</dbReference>
<feature type="region of interest" description="Disordered" evidence="1">
    <location>
        <begin position="291"/>
        <end position="480"/>
    </location>
</feature>
<evidence type="ECO:0000313" key="3">
    <source>
        <dbReference type="Proteomes" id="UP001498398"/>
    </source>
</evidence>
<feature type="compositionally biased region" description="Polar residues" evidence="1">
    <location>
        <begin position="179"/>
        <end position="192"/>
    </location>
</feature>
<reference evidence="2 3" key="1">
    <citation type="submission" date="2024-01" db="EMBL/GenBank/DDBJ databases">
        <title>A draft genome for the cacao thread blight pathogen Marasmiellus scandens.</title>
        <authorList>
            <person name="Baruah I.K."/>
            <person name="Leung J."/>
            <person name="Bukari Y."/>
            <person name="Amoako-Attah I."/>
            <person name="Meinhardt L.W."/>
            <person name="Bailey B.A."/>
            <person name="Cohen S.P."/>
        </authorList>
    </citation>
    <scope>NUCLEOTIDE SEQUENCE [LARGE SCALE GENOMIC DNA]</scope>
    <source>
        <strain evidence="2 3">GH-19</strain>
    </source>
</reference>
<feature type="region of interest" description="Disordered" evidence="1">
    <location>
        <begin position="1"/>
        <end position="243"/>
    </location>
</feature>
<evidence type="ECO:0000256" key="1">
    <source>
        <dbReference type="SAM" id="MobiDB-lite"/>
    </source>
</evidence>
<feature type="compositionally biased region" description="Basic residues" evidence="1">
    <location>
        <begin position="103"/>
        <end position="113"/>
    </location>
</feature>
<feature type="compositionally biased region" description="Polar residues" evidence="1">
    <location>
        <begin position="233"/>
        <end position="242"/>
    </location>
</feature>
<name>A0ABR1KAS9_9AGAR</name>
<feature type="compositionally biased region" description="Polar residues" evidence="1">
    <location>
        <begin position="333"/>
        <end position="361"/>
    </location>
</feature>
<feature type="compositionally biased region" description="Polar residues" evidence="1">
    <location>
        <begin position="291"/>
        <end position="310"/>
    </location>
</feature>
<comment type="caution">
    <text evidence="2">The sequence shown here is derived from an EMBL/GenBank/DDBJ whole genome shotgun (WGS) entry which is preliminary data.</text>
</comment>
<accession>A0ABR1KAS9</accession>
<feature type="compositionally biased region" description="Polar residues" evidence="1">
    <location>
        <begin position="369"/>
        <end position="396"/>
    </location>
</feature>
<keyword evidence="3" id="KW-1185">Reference proteome</keyword>
<dbReference type="Proteomes" id="UP001498398">
    <property type="component" value="Unassembled WGS sequence"/>
</dbReference>
<feature type="compositionally biased region" description="Low complexity" evidence="1">
    <location>
        <begin position="158"/>
        <end position="178"/>
    </location>
</feature>
<feature type="region of interest" description="Disordered" evidence="1">
    <location>
        <begin position="622"/>
        <end position="675"/>
    </location>
</feature>
<feature type="compositionally biased region" description="Basic and acidic residues" evidence="1">
    <location>
        <begin position="664"/>
        <end position="675"/>
    </location>
</feature>
<feature type="compositionally biased region" description="Pro residues" evidence="1">
    <location>
        <begin position="141"/>
        <end position="150"/>
    </location>
</feature>
<evidence type="ECO:0000313" key="2">
    <source>
        <dbReference type="EMBL" id="KAK7472773.1"/>
    </source>
</evidence>
<feature type="compositionally biased region" description="Basic and acidic residues" evidence="1">
    <location>
        <begin position="446"/>
        <end position="457"/>
    </location>
</feature>